<dbReference type="PANTHER" id="PTHR39193:SF1">
    <property type="entry name" value="5-DEOXY-GLUCURONATE ISOMERASE"/>
    <property type="match status" value="1"/>
</dbReference>
<keyword evidence="3" id="KW-1185">Reference proteome</keyword>
<dbReference type="AlphaFoldDB" id="A0A271IY42"/>
<dbReference type="InterPro" id="IPR021120">
    <property type="entry name" value="KduI/IolB_isomerase"/>
</dbReference>
<dbReference type="GO" id="GO:0019310">
    <property type="term" value="P:inositol catabolic process"/>
    <property type="evidence" value="ECO:0007669"/>
    <property type="project" value="InterPro"/>
</dbReference>
<keyword evidence="1 2" id="KW-0413">Isomerase</keyword>
<name>A0A271IY42_9BACT</name>
<proteinExistence type="predicted"/>
<dbReference type="Gene3D" id="2.60.120.10">
    <property type="entry name" value="Jelly Rolls"/>
    <property type="match status" value="1"/>
</dbReference>
<dbReference type="OrthoDB" id="9770644at2"/>
<gene>
    <name evidence="2" type="ORF">BSZ37_05200</name>
</gene>
<organism evidence="2 3">
    <name type="scientific">Rubrivirga marina</name>
    <dbReference type="NCBI Taxonomy" id="1196024"/>
    <lineage>
        <taxon>Bacteria</taxon>
        <taxon>Pseudomonadati</taxon>
        <taxon>Rhodothermota</taxon>
        <taxon>Rhodothermia</taxon>
        <taxon>Rhodothermales</taxon>
        <taxon>Rubricoccaceae</taxon>
        <taxon>Rubrivirga</taxon>
    </lineage>
</organism>
<accession>A0A271IY42</accession>
<protein>
    <submittedName>
        <fullName evidence="2">5-keto-4-deoxyuronate isomerase</fullName>
    </submittedName>
</protein>
<evidence type="ECO:0000256" key="1">
    <source>
        <dbReference type="ARBA" id="ARBA00023235"/>
    </source>
</evidence>
<dbReference type="InterPro" id="IPR024203">
    <property type="entry name" value="Deoxy-glucuronate_isom_IolB"/>
</dbReference>
<sequence>MSDTDRRLTGRAVLPQTGEIREVELFDASPEAGARVEVCTADNSSLDFLRFARISLDGASQTVTLADDEEACFFVNDGTAELTVGGETHRVEKDGMLYVGLGETVTLSGTADVSEFRAPQCSTKYPAQRVQLADIEGTDLAFHTGNPDNKTTRTVYKLIDQNVDACRLLFGVTYLEKPGSVGSYPPHFHGPDGPGGLGDDAKEEIYVFRVSSRVPEERAFVLQNVSRPGEDVNTYVHVFDDQAINVTPSFHDTIAPPTVDFSFTWCLASVKEGARDWAAILKRPGYEDES</sequence>
<dbReference type="InterPro" id="IPR011051">
    <property type="entry name" value="RmlC_Cupin_sf"/>
</dbReference>
<dbReference type="RefSeq" id="WP_095509521.1">
    <property type="nucleotide sequence ID" value="NZ_MQWD01000001.1"/>
</dbReference>
<comment type="caution">
    <text evidence="2">The sequence shown here is derived from an EMBL/GenBank/DDBJ whole genome shotgun (WGS) entry which is preliminary data.</text>
</comment>
<dbReference type="Proteomes" id="UP000216339">
    <property type="component" value="Unassembled WGS sequence"/>
</dbReference>
<dbReference type="InterPro" id="IPR014710">
    <property type="entry name" value="RmlC-like_jellyroll"/>
</dbReference>
<dbReference type="SUPFAM" id="SSF51182">
    <property type="entry name" value="RmlC-like cupins"/>
    <property type="match status" value="1"/>
</dbReference>
<evidence type="ECO:0000313" key="2">
    <source>
        <dbReference type="EMBL" id="PAP75878.1"/>
    </source>
</evidence>
<evidence type="ECO:0000313" key="3">
    <source>
        <dbReference type="Proteomes" id="UP000216339"/>
    </source>
</evidence>
<dbReference type="PANTHER" id="PTHR39193">
    <property type="entry name" value="5-DEOXY-GLUCURONATE ISOMERASE"/>
    <property type="match status" value="1"/>
</dbReference>
<reference evidence="2 3" key="1">
    <citation type="submission" date="2016-11" db="EMBL/GenBank/DDBJ databases">
        <title>Study of marine rhodopsin-containing bacteria.</title>
        <authorList>
            <person name="Yoshizawa S."/>
            <person name="Kumagai Y."/>
            <person name="Kogure K."/>
        </authorList>
    </citation>
    <scope>NUCLEOTIDE SEQUENCE [LARGE SCALE GENOMIC DNA]</scope>
    <source>
        <strain evidence="2 3">SAORIC-28</strain>
    </source>
</reference>
<dbReference type="Pfam" id="PF04962">
    <property type="entry name" value="KduI"/>
    <property type="match status" value="1"/>
</dbReference>
<dbReference type="EMBL" id="MQWD01000001">
    <property type="protein sequence ID" value="PAP75878.1"/>
    <property type="molecule type" value="Genomic_DNA"/>
</dbReference>
<dbReference type="GO" id="GO:0008880">
    <property type="term" value="F:glucuronate isomerase activity"/>
    <property type="evidence" value="ECO:0007669"/>
    <property type="project" value="InterPro"/>
</dbReference>